<keyword evidence="1" id="KW-0175">Coiled coil</keyword>
<accession>R4ULW6</accession>
<evidence type="ECO:0000256" key="1">
    <source>
        <dbReference type="SAM" id="Coils"/>
    </source>
</evidence>
<dbReference type="AlphaFoldDB" id="R4ULW6"/>
<evidence type="ECO:0000256" key="2">
    <source>
        <dbReference type="SAM" id="SignalP"/>
    </source>
</evidence>
<feature type="signal peptide" evidence="2">
    <location>
        <begin position="1"/>
        <end position="27"/>
    </location>
</feature>
<feature type="chain" id="PRO_5004380407" evidence="2">
    <location>
        <begin position="28"/>
        <end position="231"/>
    </location>
</feature>
<name>R4ULW6_COPFO</name>
<sequence length="231" mass="25833">MGTVGISPTMNVKIIIVALCAFQLARGSLIDDVLERIERDVNQGRRLIESAQQRRDALVTQLLDSAKSRIDQELKDLNSRIADRVSDVADAASRLPDCLEAQRQNLTDVRDEAVRRIEAVIVNEASVLLPLIGKVNDTVNEGRELLRDTISKLKAAEGDWRAIARILASAARNAERLEVELRREAREIQRAIGNIPRNVRAAVEEHIDEARNRLEDIAKEVEECVRNPPSP</sequence>
<feature type="coiled-coil region" evidence="1">
    <location>
        <begin position="167"/>
        <end position="227"/>
    </location>
</feature>
<reference evidence="3" key="1">
    <citation type="submission" date="2013-02" db="EMBL/GenBank/DDBJ databases">
        <title>Immune-Related transcriptome of Coptotermes formosanus Shiraki workers: the defense mechanism.</title>
        <authorList>
            <person name="Hussain A."/>
            <person name="Li Y.F."/>
            <person name="Wen S.Y."/>
        </authorList>
    </citation>
    <scope>NUCLEOTIDE SEQUENCE</scope>
</reference>
<keyword evidence="2" id="KW-0732">Signal</keyword>
<dbReference type="EMBL" id="KC632256">
    <property type="protein sequence ID" value="AGM32070.1"/>
    <property type="molecule type" value="mRNA"/>
</dbReference>
<protein>
    <submittedName>
        <fullName evidence="3">Uncharacterized protein</fullName>
    </submittedName>
</protein>
<proteinExistence type="evidence at transcript level"/>
<organism evidence="3">
    <name type="scientific">Coptotermes formosanus</name>
    <name type="common">Formosan subterranean termite</name>
    <dbReference type="NCBI Taxonomy" id="36987"/>
    <lineage>
        <taxon>Eukaryota</taxon>
        <taxon>Metazoa</taxon>
        <taxon>Ecdysozoa</taxon>
        <taxon>Arthropoda</taxon>
        <taxon>Hexapoda</taxon>
        <taxon>Insecta</taxon>
        <taxon>Pterygota</taxon>
        <taxon>Neoptera</taxon>
        <taxon>Polyneoptera</taxon>
        <taxon>Dictyoptera</taxon>
        <taxon>Blattodea</taxon>
        <taxon>Blattoidea</taxon>
        <taxon>Termitoidae</taxon>
        <taxon>Rhinotermitidae</taxon>
        <taxon>Coptotermes</taxon>
    </lineage>
</organism>
<evidence type="ECO:0000313" key="3">
    <source>
        <dbReference type="EMBL" id="AGM32070.1"/>
    </source>
</evidence>